<organism evidence="1 2">
    <name type="scientific">Mycolicibacterium austroafricanum</name>
    <name type="common">Mycobacterium austroafricanum</name>
    <dbReference type="NCBI Taxonomy" id="39687"/>
    <lineage>
        <taxon>Bacteria</taxon>
        <taxon>Bacillati</taxon>
        <taxon>Actinomycetota</taxon>
        <taxon>Actinomycetes</taxon>
        <taxon>Mycobacteriales</taxon>
        <taxon>Mycobacteriaceae</taxon>
        <taxon>Mycolicibacterium</taxon>
    </lineage>
</organism>
<name>A0ABT8HGM2_MYCAO</name>
<keyword evidence="2" id="KW-1185">Reference proteome</keyword>
<accession>A0ABT8HGM2</accession>
<dbReference type="Proteomes" id="UP001172687">
    <property type="component" value="Unassembled WGS sequence"/>
</dbReference>
<dbReference type="EMBL" id="JAUHTC010000062">
    <property type="protein sequence ID" value="MDN4519906.1"/>
    <property type="molecule type" value="Genomic_DNA"/>
</dbReference>
<sequence length="48" mass="5061">MTGANDRKYGTDLLDVMSTRVMVGDGAMATRLQAAAVAETKCVRLQSG</sequence>
<comment type="caution">
    <text evidence="1">The sequence shown here is derived from an EMBL/GenBank/DDBJ whole genome shotgun (WGS) entry which is preliminary data.</text>
</comment>
<gene>
    <name evidence="1" type="ORF">QYF68_19105</name>
</gene>
<evidence type="ECO:0000313" key="2">
    <source>
        <dbReference type="Proteomes" id="UP001172687"/>
    </source>
</evidence>
<protein>
    <submittedName>
        <fullName evidence="1">Uncharacterized protein</fullName>
    </submittedName>
</protein>
<reference evidence="1" key="1">
    <citation type="submission" date="2023-07" db="EMBL/GenBank/DDBJ databases">
        <title>Degradation of tert-butanol by M. austroafricanum TBA100.</title>
        <authorList>
            <person name="Helbich S."/>
            <person name="Vainshtein Y."/>
        </authorList>
    </citation>
    <scope>NUCLEOTIDE SEQUENCE</scope>
    <source>
        <strain evidence="1">TBA100</strain>
    </source>
</reference>
<proteinExistence type="predicted"/>
<evidence type="ECO:0000313" key="1">
    <source>
        <dbReference type="EMBL" id="MDN4519906.1"/>
    </source>
</evidence>